<evidence type="ECO:0000313" key="6">
    <source>
        <dbReference type="EMBL" id="ETW01960.1"/>
    </source>
</evidence>
<organism evidence="6">
    <name type="scientific">Aphanomyces invadans</name>
    <dbReference type="NCBI Taxonomy" id="157072"/>
    <lineage>
        <taxon>Eukaryota</taxon>
        <taxon>Sar</taxon>
        <taxon>Stramenopiles</taxon>
        <taxon>Oomycota</taxon>
        <taxon>Saprolegniomycetes</taxon>
        <taxon>Saprolegniales</taxon>
        <taxon>Verrucalvaceae</taxon>
        <taxon>Aphanomyces</taxon>
    </lineage>
</organism>
<dbReference type="InterPro" id="IPR018499">
    <property type="entry name" value="Tetraspanin/Peripherin"/>
</dbReference>
<dbReference type="RefSeq" id="XP_008869808.1">
    <property type="nucleotide sequence ID" value="XM_008871586.1"/>
</dbReference>
<dbReference type="EMBL" id="KI913962">
    <property type="protein sequence ID" value="ETW01960.1"/>
    <property type="molecule type" value="Genomic_DNA"/>
</dbReference>
<comment type="subcellular location">
    <subcellularLocation>
        <location evidence="1">Membrane</location>
        <topology evidence="1">Multi-pass membrane protein</topology>
    </subcellularLocation>
</comment>
<dbReference type="OrthoDB" id="78227at2759"/>
<evidence type="ECO:0000256" key="2">
    <source>
        <dbReference type="ARBA" id="ARBA00022692"/>
    </source>
</evidence>
<keyword evidence="2 5" id="KW-0812">Transmembrane</keyword>
<keyword evidence="3 5" id="KW-1133">Transmembrane helix</keyword>
<dbReference type="GeneID" id="20083539"/>
<feature type="transmembrane region" description="Helical" evidence="5">
    <location>
        <begin position="47"/>
        <end position="68"/>
    </location>
</feature>
<feature type="transmembrane region" description="Helical" evidence="5">
    <location>
        <begin position="80"/>
        <end position="103"/>
    </location>
</feature>
<dbReference type="AlphaFoldDB" id="A0A024U6Y9"/>
<evidence type="ECO:0000256" key="3">
    <source>
        <dbReference type="ARBA" id="ARBA00022989"/>
    </source>
</evidence>
<evidence type="ECO:0000256" key="4">
    <source>
        <dbReference type="ARBA" id="ARBA00023136"/>
    </source>
</evidence>
<dbReference type="eggNOG" id="ENOG502S3GC">
    <property type="taxonomic scope" value="Eukaryota"/>
</dbReference>
<protein>
    <recommendedName>
        <fullName evidence="7">Tetraspanin</fullName>
    </recommendedName>
</protein>
<name>A0A024U6Y9_9STRA</name>
<keyword evidence="4 5" id="KW-0472">Membrane</keyword>
<dbReference type="STRING" id="157072.A0A024U6Y9"/>
<dbReference type="GO" id="GO:0016020">
    <property type="term" value="C:membrane"/>
    <property type="evidence" value="ECO:0007669"/>
    <property type="project" value="UniProtKB-SubCell"/>
</dbReference>
<gene>
    <name evidence="6" type="ORF">H310_06489</name>
</gene>
<evidence type="ECO:0000256" key="1">
    <source>
        <dbReference type="ARBA" id="ARBA00004141"/>
    </source>
</evidence>
<reference evidence="6" key="1">
    <citation type="submission" date="2013-12" db="EMBL/GenBank/DDBJ databases">
        <title>The Genome Sequence of Aphanomyces invadans NJM9701.</title>
        <authorList>
            <consortium name="The Broad Institute Genomics Platform"/>
            <person name="Russ C."/>
            <person name="Tyler B."/>
            <person name="van West P."/>
            <person name="Dieguez-Uribeondo J."/>
            <person name="Young S.K."/>
            <person name="Zeng Q."/>
            <person name="Gargeya S."/>
            <person name="Fitzgerald M."/>
            <person name="Abouelleil A."/>
            <person name="Alvarado L."/>
            <person name="Chapman S.B."/>
            <person name="Gainer-Dewar J."/>
            <person name="Goldberg J."/>
            <person name="Griggs A."/>
            <person name="Gujja S."/>
            <person name="Hansen M."/>
            <person name="Howarth C."/>
            <person name="Imamovic A."/>
            <person name="Ireland A."/>
            <person name="Larimer J."/>
            <person name="McCowan C."/>
            <person name="Murphy C."/>
            <person name="Pearson M."/>
            <person name="Poon T.W."/>
            <person name="Priest M."/>
            <person name="Roberts A."/>
            <person name="Saif S."/>
            <person name="Shea T."/>
            <person name="Sykes S."/>
            <person name="Wortman J."/>
            <person name="Nusbaum C."/>
            <person name="Birren B."/>
        </authorList>
    </citation>
    <scope>NUCLEOTIDE SEQUENCE [LARGE SCALE GENOMIC DNA]</scope>
    <source>
        <strain evidence="6">NJM9701</strain>
    </source>
</reference>
<evidence type="ECO:0000256" key="5">
    <source>
        <dbReference type="SAM" id="Phobius"/>
    </source>
</evidence>
<evidence type="ECO:0008006" key="7">
    <source>
        <dbReference type="Google" id="ProtNLM"/>
    </source>
</evidence>
<dbReference type="Pfam" id="PF00335">
    <property type="entry name" value="Tetraspanin"/>
    <property type="match status" value="1"/>
</dbReference>
<dbReference type="VEuPathDB" id="FungiDB:H310_06489"/>
<proteinExistence type="predicted"/>
<sequence>MLCSKDNLLAAVRTSSALELVLSFVLLVIGVSLVTSTHFRMALGPSVGSAGGGCLFLAILYVVPAWFAHYAAKYHNKFMLLVHTVLLGGIVALQLIIGGATYASALPSFSYDFVGTCLVNAYLRNETLRAACQEYFESDEYAGLMLAWQTYFNETLETQTASNMVTVLQDNSVCCGLGPPEHCRPDYRPFPTTFPSTDAAVRQACSTKSGYYPASPSCYKGGSCAYDYPMGSCGLVGVAGNSMGCAKAFHQHFSYSMRSVSLGLMGMTSLPLLMVLLSLCLLFKRKDEDVLPSMTTSGMFHSRARVYVAGDVRRIERIDF</sequence>
<accession>A0A024U6Y9</accession>
<feature type="transmembrane region" description="Helical" evidence="5">
    <location>
        <begin position="20"/>
        <end position="41"/>
    </location>
</feature>
<feature type="transmembrane region" description="Helical" evidence="5">
    <location>
        <begin position="262"/>
        <end position="283"/>
    </location>
</feature>